<evidence type="ECO:0000256" key="3">
    <source>
        <dbReference type="ARBA" id="ARBA00022801"/>
    </source>
</evidence>
<keyword evidence="3" id="KW-0378">Hydrolase</keyword>
<proteinExistence type="predicted"/>
<dbReference type="EMBL" id="CP141889">
    <property type="protein sequence ID" value="WRT69773.1"/>
    <property type="molecule type" value="Genomic_DNA"/>
</dbReference>
<accession>A0ABZ1D6U3</accession>
<feature type="transmembrane region" description="Helical" evidence="5">
    <location>
        <begin position="9"/>
        <end position="32"/>
    </location>
</feature>
<keyword evidence="4" id="KW-0464">Manganese</keyword>
<dbReference type="SUPFAM" id="SSF64182">
    <property type="entry name" value="DHH phosphoesterases"/>
    <property type="match status" value="1"/>
</dbReference>
<dbReference type="SMART" id="SM01131">
    <property type="entry name" value="DHHA2"/>
    <property type="match status" value="1"/>
</dbReference>
<evidence type="ECO:0000256" key="2">
    <source>
        <dbReference type="ARBA" id="ARBA00022723"/>
    </source>
</evidence>
<evidence type="ECO:0000256" key="1">
    <source>
        <dbReference type="ARBA" id="ARBA00001936"/>
    </source>
</evidence>
<evidence type="ECO:0000313" key="7">
    <source>
        <dbReference type="EMBL" id="WRT69773.1"/>
    </source>
</evidence>
<evidence type="ECO:0000313" key="8">
    <source>
        <dbReference type="Proteomes" id="UP001329825"/>
    </source>
</evidence>
<evidence type="ECO:0000256" key="5">
    <source>
        <dbReference type="SAM" id="Phobius"/>
    </source>
</evidence>
<dbReference type="PANTHER" id="PTHR12112:SF39">
    <property type="entry name" value="EG:152A3.5 PROTEIN (FBGN0003116_PN PROTEIN)"/>
    <property type="match status" value="1"/>
</dbReference>
<dbReference type="InterPro" id="IPR038222">
    <property type="entry name" value="DHHA2_dom_sf"/>
</dbReference>
<dbReference type="Pfam" id="PF02833">
    <property type="entry name" value="DHHA2"/>
    <property type="match status" value="1"/>
</dbReference>
<name>A0ABZ1D6U3_9TREE</name>
<protein>
    <recommendedName>
        <fullName evidence="6">DHHA2 domain-containing protein</fullName>
    </recommendedName>
</protein>
<dbReference type="InterPro" id="IPR038763">
    <property type="entry name" value="DHH_sf"/>
</dbReference>
<dbReference type="Gene3D" id="3.90.1640.10">
    <property type="entry name" value="inorganic pyrophosphatase (n-terminal core)"/>
    <property type="match status" value="1"/>
</dbReference>
<dbReference type="PANTHER" id="PTHR12112">
    <property type="entry name" value="BNIP - RELATED"/>
    <property type="match status" value="1"/>
</dbReference>
<dbReference type="Gene3D" id="3.10.310.20">
    <property type="entry name" value="DHHA2 domain"/>
    <property type="match status" value="1"/>
</dbReference>
<keyword evidence="2" id="KW-0479">Metal-binding</keyword>
<dbReference type="InterPro" id="IPR001667">
    <property type="entry name" value="DDH_dom"/>
</dbReference>
<keyword evidence="8" id="KW-1185">Reference proteome</keyword>
<reference evidence="7 8" key="1">
    <citation type="submission" date="2024-01" db="EMBL/GenBank/DDBJ databases">
        <title>Comparative genomics of Cryptococcus and Kwoniella reveals pathogenesis evolution and contrasting modes of karyotype evolution via chromosome fusion or intercentromeric recombination.</title>
        <authorList>
            <person name="Coelho M.A."/>
            <person name="David-Palma M."/>
            <person name="Shea T."/>
            <person name="Bowers K."/>
            <person name="McGinley-Smith S."/>
            <person name="Mohammad A.W."/>
            <person name="Gnirke A."/>
            <person name="Yurkov A.M."/>
            <person name="Nowrousian M."/>
            <person name="Sun S."/>
            <person name="Cuomo C.A."/>
            <person name="Heitman J."/>
        </authorList>
    </citation>
    <scope>NUCLEOTIDE SEQUENCE [LARGE SCALE GENOMIC DNA]</scope>
    <source>
        <strain evidence="7">CBS 11374</strain>
    </source>
</reference>
<evidence type="ECO:0000256" key="4">
    <source>
        <dbReference type="ARBA" id="ARBA00023211"/>
    </source>
</evidence>
<dbReference type="Proteomes" id="UP001329825">
    <property type="component" value="Chromosome 9"/>
</dbReference>
<keyword evidence="5" id="KW-1133">Transmembrane helix</keyword>
<comment type="cofactor">
    <cofactor evidence="1">
        <name>Mn(2+)</name>
        <dbReference type="ChEBI" id="CHEBI:29035"/>
    </cofactor>
</comment>
<evidence type="ECO:0000259" key="6">
    <source>
        <dbReference type="SMART" id="SM01131"/>
    </source>
</evidence>
<feature type="domain" description="DHHA2" evidence="6">
    <location>
        <begin position="368"/>
        <end position="545"/>
    </location>
</feature>
<dbReference type="GeneID" id="87958894"/>
<keyword evidence="5" id="KW-0812">Transmembrane</keyword>
<sequence>MRLPRNSRLLCFLLSLSFIPPFILVFSLLAWLDESMKICLPFSLNRISTQAHQSLSCQAKSYTSISSKGTGLKAIMSEVNGDGISTGIKQGNGNGKQQGKLAGFLTSQKETFLDDLKKGNGNGWTVVMGNEAGDLDSIASSISYAYLSAALTAQRSVPLILTPANLMKLRPENLLAFELSSFPVESLLHPEQLPISTTELSSLGVKFGLVDHNRLLPPFGDHTRDGTVESIIDHHEDEHSHLDAEIREIQIPTGSSASLVTKHFMKEWKSSLSSSPAGQKGSPIPSELATLLLSAILIDTTGLKPDRKATETDYQAASFLYPISTLSTTTTPNPDNTSAVDSQQNGDGHIISFSTDGSNIPQDLTILTEKLQDTKMDVSSLTTSQLLLRDYKEYSLPTSSSEYPTLKIGLSTVPLGFKKWLSKEPNGFESLLEETNEYMEEKTLDIEGILTSFKNGQGKSRRELALIVRRSGGVIKSHEQANKVLKELKKGLETNSDLLDLSKWDKDNKGAISAWENHNDQVVFWKQGNVKSTRKQVAPILRDLVASLN</sequence>
<dbReference type="Pfam" id="PF01368">
    <property type="entry name" value="DHH"/>
    <property type="match status" value="1"/>
</dbReference>
<keyword evidence="5" id="KW-0472">Membrane</keyword>
<organism evidence="7 8">
    <name type="scientific">Kwoniella shivajii</name>
    <dbReference type="NCBI Taxonomy" id="564305"/>
    <lineage>
        <taxon>Eukaryota</taxon>
        <taxon>Fungi</taxon>
        <taxon>Dikarya</taxon>
        <taxon>Basidiomycota</taxon>
        <taxon>Agaricomycotina</taxon>
        <taxon>Tremellomycetes</taxon>
        <taxon>Tremellales</taxon>
        <taxon>Cryptococcaceae</taxon>
        <taxon>Kwoniella</taxon>
    </lineage>
</organism>
<dbReference type="InterPro" id="IPR004097">
    <property type="entry name" value="DHHA2"/>
</dbReference>
<dbReference type="RefSeq" id="XP_062794512.1">
    <property type="nucleotide sequence ID" value="XM_062938461.1"/>
</dbReference>
<gene>
    <name evidence="7" type="ORF">IL334_006764</name>
</gene>